<dbReference type="InterPro" id="IPR036188">
    <property type="entry name" value="FAD/NAD-bd_sf"/>
</dbReference>
<dbReference type="PRINTS" id="PR00411">
    <property type="entry name" value="PNDRDTASEI"/>
</dbReference>
<dbReference type="SUPFAM" id="SSF51905">
    <property type="entry name" value="FAD/NAD(P)-binding domain"/>
    <property type="match status" value="2"/>
</dbReference>
<keyword evidence="3" id="KW-1185">Reference proteome</keyword>
<reference evidence="2" key="1">
    <citation type="submission" date="2023-06" db="EMBL/GenBank/DDBJ databases">
        <title>Genome sequence of Nocardioides sp. SOB44.</title>
        <authorList>
            <person name="Zhang G."/>
        </authorList>
    </citation>
    <scope>NUCLEOTIDE SEQUENCE</scope>
    <source>
        <strain evidence="2">SOB44</strain>
    </source>
</reference>
<name>A0ABT8TKG5_9ACTN</name>
<protein>
    <submittedName>
        <fullName evidence="2">NAD(P)-binding domain-containing protein</fullName>
    </submittedName>
</protein>
<dbReference type="PANTHER" id="PTHR43539">
    <property type="entry name" value="FLAVIN-BINDING MONOOXYGENASE-LIKE PROTEIN (AFU_ORTHOLOGUE AFUA_4G09220)"/>
    <property type="match status" value="1"/>
</dbReference>
<keyword evidence="1" id="KW-0560">Oxidoreductase</keyword>
<dbReference type="RefSeq" id="WP_302705441.1">
    <property type="nucleotide sequence ID" value="NZ_JAULSC010000001.1"/>
</dbReference>
<dbReference type="EMBL" id="JAULSC010000001">
    <property type="protein sequence ID" value="MDO3394446.1"/>
    <property type="molecule type" value="Genomic_DNA"/>
</dbReference>
<dbReference type="InterPro" id="IPR050982">
    <property type="entry name" value="Auxin_biosynth/cation_transpt"/>
</dbReference>
<dbReference type="Pfam" id="PF13738">
    <property type="entry name" value="Pyr_redox_3"/>
    <property type="match status" value="1"/>
</dbReference>
<comment type="caution">
    <text evidence="2">The sequence shown here is derived from an EMBL/GenBank/DDBJ whole genome shotgun (WGS) entry which is preliminary data.</text>
</comment>
<accession>A0ABT8TKG5</accession>
<dbReference type="PANTHER" id="PTHR43539:SF78">
    <property type="entry name" value="FLAVIN-CONTAINING MONOOXYGENASE"/>
    <property type="match status" value="1"/>
</dbReference>
<evidence type="ECO:0000313" key="3">
    <source>
        <dbReference type="Proteomes" id="UP001168363"/>
    </source>
</evidence>
<dbReference type="Proteomes" id="UP001168363">
    <property type="component" value="Unassembled WGS sequence"/>
</dbReference>
<evidence type="ECO:0000313" key="2">
    <source>
        <dbReference type="EMBL" id="MDO3394446.1"/>
    </source>
</evidence>
<gene>
    <name evidence="2" type="ORF">QWJ41_01805</name>
</gene>
<dbReference type="Gene3D" id="3.50.50.60">
    <property type="entry name" value="FAD/NAD(P)-binding domain"/>
    <property type="match status" value="1"/>
</dbReference>
<sequence length="458" mass="47541">MPYLALTPTTAQPLVVVGAGPIGLAAAAHAHERGLPVVVLEAGASPAAAVTEWGHVRLFSPWSELVDDAAARLLEPTGWTRPTDPTPPTGAEWVEHYLCPLAEALVAAGVEVRTGHRVTGVARQGRDLLVAVDRERVPFAVHVETPGGHEVRSAAAVVDASGTWGRPGPLGTDGYPAPGEREHADHVTYAVPDVDDPAVRARLAGRHVVVAGAGASAQNALVALGRLAAEEPGTRVTWLLRRGDVGHAFGGGDADELEARGALGERARAVAASGTVETVTGFRTTSVRRVEETGRLVLTSLDGREVTGVDEVVAVTGFRPDVSWLSEVHLDLDPELSAPRLLAPEIHPEHHSCGSVSPHGASVLRQPEQGLYIVGMKSYGRAPSFLTLTGCEQVRSVVAEIAGDQEAADRVELVLPETGVCGAAPTYDIEGDTEGDAQAGAGCCSPAGPELLGVPAVR</sequence>
<proteinExistence type="predicted"/>
<evidence type="ECO:0000256" key="1">
    <source>
        <dbReference type="ARBA" id="ARBA00023002"/>
    </source>
</evidence>
<organism evidence="2 3">
    <name type="scientific">Nocardioides cremeus</name>
    <dbReference type="NCBI Taxonomy" id="3058044"/>
    <lineage>
        <taxon>Bacteria</taxon>
        <taxon>Bacillati</taxon>
        <taxon>Actinomycetota</taxon>
        <taxon>Actinomycetes</taxon>
        <taxon>Propionibacteriales</taxon>
        <taxon>Nocardioidaceae</taxon>
        <taxon>Nocardioides</taxon>
    </lineage>
</organism>
<dbReference type="PRINTS" id="PR00368">
    <property type="entry name" value="FADPNR"/>
</dbReference>